<feature type="transmembrane region" description="Helical" evidence="2">
    <location>
        <begin position="39"/>
        <end position="62"/>
    </location>
</feature>
<dbReference type="AlphaFoldDB" id="A0A3E0GVZ2"/>
<keyword evidence="2" id="KW-0812">Transmembrane</keyword>
<proteinExistence type="predicted"/>
<dbReference type="EMBL" id="QUNO01000022">
    <property type="protein sequence ID" value="REH31028.1"/>
    <property type="molecule type" value="Genomic_DNA"/>
</dbReference>
<accession>A0A3E0GVZ2</accession>
<sequence length="117" mass="12544">MLDAARTLISTLEDIGRALLILICLFTVIKVAFKTSFALVPMIGVIAAVWFVNWAIGNISWASNLFNKDAQKLSSAPAPAWVRDREPITADSVVRLRPPTPAGATTTATSSSTRDAT</sequence>
<protein>
    <submittedName>
        <fullName evidence="3">Uncharacterized protein</fullName>
    </submittedName>
</protein>
<name>A0A3E0GVZ2_9PSEU</name>
<evidence type="ECO:0000256" key="2">
    <source>
        <dbReference type="SAM" id="Phobius"/>
    </source>
</evidence>
<comment type="caution">
    <text evidence="3">The sequence shown here is derived from an EMBL/GenBank/DDBJ whole genome shotgun (WGS) entry which is preliminary data.</text>
</comment>
<feature type="region of interest" description="Disordered" evidence="1">
    <location>
        <begin position="95"/>
        <end position="117"/>
    </location>
</feature>
<keyword evidence="2" id="KW-1133">Transmembrane helix</keyword>
<organism evidence="3 4">
    <name type="scientific">Kutzneria buriramensis</name>
    <dbReference type="NCBI Taxonomy" id="1045776"/>
    <lineage>
        <taxon>Bacteria</taxon>
        <taxon>Bacillati</taxon>
        <taxon>Actinomycetota</taxon>
        <taxon>Actinomycetes</taxon>
        <taxon>Pseudonocardiales</taxon>
        <taxon>Pseudonocardiaceae</taxon>
        <taxon>Kutzneria</taxon>
    </lineage>
</organism>
<feature type="compositionally biased region" description="Low complexity" evidence="1">
    <location>
        <begin position="102"/>
        <end position="117"/>
    </location>
</feature>
<evidence type="ECO:0000313" key="3">
    <source>
        <dbReference type="EMBL" id="REH31028.1"/>
    </source>
</evidence>
<gene>
    <name evidence="3" type="ORF">BCF44_12251</name>
</gene>
<feature type="transmembrane region" description="Helical" evidence="2">
    <location>
        <begin position="15"/>
        <end position="33"/>
    </location>
</feature>
<evidence type="ECO:0000256" key="1">
    <source>
        <dbReference type="SAM" id="MobiDB-lite"/>
    </source>
</evidence>
<dbReference type="RefSeq" id="WP_116180851.1">
    <property type="nucleotide sequence ID" value="NZ_CP144376.1"/>
</dbReference>
<dbReference type="Proteomes" id="UP000256269">
    <property type="component" value="Unassembled WGS sequence"/>
</dbReference>
<reference evidence="3 4" key="1">
    <citation type="submission" date="2018-08" db="EMBL/GenBank/DDBJ databases">
        <title>Genomic Encyclopedia of Archaeal and Bacterial Type Strains, Phase II (KMG-II): from individual species to whole genera.</title>
        <authorList>
            <person name="Goeker M."/>
        </authorList>
    </citation>
    <scope>NUCLEOTIDE SEQUENCE [LARGE SCALE GENOMIC DNA]</scope>
    <source>
        <strain evidence="3 4">DSM 45791</strain>
    </source>
</reference>
<evidence type="ECO:0000313" key="4">
    <source>
        <dbReference type="Proteomes" id="UP000256269"/>
    </source>
</evidence>
<keyword evidence="2" id="KW-0472">Membrane</keyword>
<keyword evidence="4" id="KW-1185">Reference proteome</keyword>